<evidence type="ECO:0000313" key="2">
    <source>
        <dbReference type="Proteomes" id="UP001333818"/>
    </source>
</evidence>
<name>A0AAW9PQS4_9CYAN</name>
<sequence length="125" mass="14356">MLRLLQNRLKHLDISHFDKHEHYARKCLSLLGDRIFYPGSKAVQYSYWLVPIMIDDPVLLMAKIRAEGFDTTRGTTSLRAIGEAFIQAKQLIENVLYLPIHPTLSEVQLLHLAQIINSHPSPPKE</sequence>
<protein>
    <submittedName>
        <fullName evidence="1">Uncharacterized protein</fullName>
    </submittedName>
</protein>
<dbReference type="RefSeq" id="WP_330482441.1">
    <property type="nucleotide sequence ID" value="NZ_JAZBJZ010000011.1"/>
</dbReference>
<organism evidence="1 2">
    <name type="scientific">Tumidithrix elongata BACA0141</name>
    <dbReference type="NCBI Taxonomy" id="2716417"/>
    <lineage>
        <taxon>Bacteria</taxon>
        <taxon>Bacillati</taxon>
        <taxon>Cyanobacteriota</taxon>
        <taxon>Cyanophyceae</taxon>
        <taxon>Pseudanabaenales</taxon>
        <taxon>Pseudanabaenaceae</taxon>
        <taxon>Tumidithrix</taxon>
        <taxon>Tumidithrix elongata</taxon>
    </lineage>
</organism>
<comment type="caution">
    <text evidence="1">The sequence shown here is derived from an EMBL/GenBank/DDBJ whole genome shotgun (WGS) entry which is preliminary data.</text>
</comment>
<dbReference type="SUPFAM" id="SSF53383">
    <property type="entry name" value="PLP-dependent transferases"/>
    <property type="match status" value="1"/>
</dbReference>
<accession>A0AAW9PQS4</accession>
<dbReference type="InterPro" id="IPR015424">
    <property type="entry name" value="PyrdxlP-dep_Trfase"/>
</dbReference>
<proteinExistence type="predicted"/>
<keyword evidence="2" id="KW-1185">Reference proteome</keyword>
<evidence type="ECO:0000313" key="1">
    <source>
        <dbReference type="EMBL" id="MEE3716017.1"/>
    </source>
</evidence>
<dbReference type="Proteomes" id="UP001333818">
    <property type="component" value="Unassembled WGS sequence"/>
</dbReference>
<dbReference type="EMBL" id="JAZBJZ010000011">
    <property type="protein sequence ID" value="MEE3716017.1"/>
    <property type="molecule type" value="Genomic_DNA"/>
</dbReference>
<reference evidence="1" key="1">
    <citation type="submission" date="2024-01" db="EMBL/GenBank/DDBJ databases">
        <title>Bank of Algae and Cyanobacteria of the Azores (BACA) strain genomes.</title>
        <authorList>
            <person name="Luz R."/>
            <person name="Cordeiro R."/>
            <person name="Fonseca A."/>
            <person name="Goncalves V."/>
        </authorList>
    </citation>
    <scope>NUCLEOTIDE SEQUENCE</scope>
    <source>
        <strain evidence="1">BACA0141</strain>
    </source>
</reference>
<gene>
    <name evidence="1" type="ORF">V2H45_04560</name>
</gene>
<dbReference type="AlphaFoldDB" id="A0AAW9PQS4"/>